<keyword evidence="1" id="KW-0812">Transmembrane</keyword>
<comment type="caution">
    <text evidence="2">The sequence shown here is derived from an EMBL/GenBank/DDBJ whole genome shotgun (WGS) entry which is preliminary data.</text>
</comment>
<name>A0A8J3V0U8_9ACTN</name>
<evidence type="ECO:0000313" key="2">
    <source>
        <dbReference type="EMBL" id="GII55614.1"/>
    </source>
</evidence>
<reference evidence="2" key="1">
    <citation type="submission" date="2021-01" db="EMBL/GenBank/DDBJ databases">
        <title>Whole genome shotgun sequence of Planotetraspora thailandica NBRC 104271.</title>
        <authorList>
            <person name="Komaki H."/>
            <person name="Tamura T."/>
        </authorList>
    </citation>
    <scope>NUCLEOTIDE SEQUENCE</scope>
    <source>
        <strain evidence="2">NBRC 104271</strain>
    </source>
</reference>
<evidence type="ECO:0000313" key="3">
    <source>
        <dbReference type="Proteomes" id="UP000605992"/>
    </source>
</evidence>
<dbReference type="Proteomes" id="UP000605992">
    <property type="component" value="Unassembled WGS sequence"/>
</dbReference>
<dbReference type="AlphaFoldDB" id="A0A8J3V0U8"/>
<dbReference type="RefSeq" id="WP_203945802.1">
    <property type="nucleotide sequence ID" value="NZ_BOOR01000027.1"/>
</dbReference>
<accession>A0A8J3V0U8</accession>
<keyword evidence="1" id="KW-1133">Transmembrane helix</keyword>
<proteinExistence type="predicted"/>
<gene>
    <name evidence="2" type="ORF">Pth03_40030</name>
</gene>
<dbReference type="EMBL" id="BOOR01000027">
    <property type="protein sequence ID" value="GII55614.1"/>
    <property type="molecule type" value="Genomic_DNA"/>
</dbReference>
<protein>
    <submittedName>
        <fullName evidence="2">Uncharacterized protein</fullName>
    </submittedName>
</protein>
<keyword evidence="3" id="KW-1185">Reference proteome</keyword>
<keyword evidence="1" id="KW-0472">Membrane</keyword>
<feature type="transmembrane region" description="Helical" evidence="1">
    <location>
        <begin position="46"/>
        <end position="64"/>
    </location>
</feature>
<evidence type="ECO:0000256" key="1">
    <source>
        <dbReference type="SAM" id="Phobius"/>
    </source>
</evidence>
<organism evidence="2 3">
    <name type="scientific">Planotetraspora thailandica</name>
    <dbReference type="NCBI Taxonomy" id="487172"/>
    <lineage>
        <taxon>Bacteria</taxon>
        <taxon>Bacillati</taxon>
        <taxon>Actinomycetota</taxon>
        <taxon>Actinomycetes</taxon>
        <taxon>Streptosporangiales</taxon>
        <taxon>Streptosporangiaceae</taxon>
        <taxon>Planotetraspora</taxon>
    </lineage>
</organism>
<sequence>MNDDDMLAAMRSSLTSTKDALTHVHMDQRPETIIARARGRRLRRGLPGVGAGALALGLGLALFLPGGHPAGPSGSPTASGARDAQGVHVNLAAWSVNTSPAGLVNVTIRELKDPAGLSKALADAGVPVVLTSGPVCTSDDQLQISRVVRKLPGPGGLLITINPKAMPAGTELVIGIGTLRIGSQQGPAAAFGLQKKGSPLNCGKPKAATK</sequence>